<dbReference type="InterPro" id="IPR016039">
    <property type="entry name" value="Thiolase-like"/>
</dbReference>
<sequence>MIKRFEVLGTGASLPALRVSSRQLDQEKGLAPGAVEERTGVSSRYYAVDESASDLAFAAIQQALNNASLSLKDIDCLIAASGTMEQAIPCNAAKILARLQQNMPLNPSIVGFDINMTCLSALMAIDVAASLLAAGQYQRILIVSSEIASVGLDWQHIEIGGLFGDGAAALVVAQSTEETCGIHEALFRTYSEGVDLCQIQGGGSLYHPSKIKRDYSPYGMFQMQGKELYRLTRKVIKAFCKELLHNKTASTEAIDWVILHQASGLALKHFDKLLQLDPNKTIHLLQDHGNQVAVSLPFGLHTLLTTKPVKLGDRVLLLGTSAGLSIGGLVLQL</sequence>
<evidence type="ECO:0000259" key="4">
    <source>
        <dbReference type="Pfam" id="PF08545"/>
    </source>
</evidence>
<dbReference type="AlphaFoldDB" id="A0AAU8LXY5"/>
<keyword evidence="2" id="KW-0012">Acyltransferase</keyword>
<name>A0AAU8LXY5_9BACT</name>
<dbReference type="KEGG" id="eaj:Q3M24_04265"/>
<evidence type="ECO:0000313" key="5">
    <source>
        <dbReference type="EMBL" id="XCN73978.1"/>
    </source>
</evidence>
<proteinExistence type="predicted"/>
<dbReference type="Pfam" id="PF08541">
    <property type="entry name" value="ACP_syn_III_C"/>
    <property type="match status" value="1"/>
</dbReference>
<dbReference type="Pfam" id="PF08545">
    <property type="entry name" value="ACP_syn_III"/>
    <property type="match status" value="1"/>
</dbReference>
<gene>
    <name evidence="5" type="ORF">Q3M24_04265</name>
</gene>
<organism evidence="5">
    <name type="scientific">Candidatus Electrothrix aestuarii</name>
    <dbReference type="NCBI Taxonomy" id="3062594"/>
    <lineage>
        <taxon>Bacteria</taxon>
        <taxon>Pseudomonadati</taxon>
        <taxon>Thermodesulfobacteriota</taxon>
        <taxon>Desulfobulbia</taxon>
        <taxon>Desulfobulbales</taxon>
        <taxon>Desulfobulbaceae</taxon>
        <taxon>Candidatus Electrothrix</taxon>
    </lineage>
</organism>
<protein>
    <submittedName>
        <fullName evidence="5">3-oxoacyl-[acyl-carrier-protein] synthase III C-terminal domain-containing protein</fullName>
    </submittedName>
</protein>
<accession>A0AAU8LXY5</accession>
<dbReference type="GO" id="GO:0044550">
    <property type="term" value="P:secondary metabolite biosynthetic process"/>
    <property type="evidence" value="ECO:0007669"/>
    <property type="project" value="TreeGrafter"/>
</dbReference>
<feature type="domain" description="Beta-ketoacyl-[acyl-carrier-protein] synthase III N-terminal" evidence="4">
    <location>
        <begin position="112"/>
        <end position="188"/>
    </location>
</feature>
<reference evidence="5" key="2">
    <citation type="submission" date="2024-06" db="EMBL/GenBank/DDBJ databases">
        <authorList>
            <person name="Plum-Jensen L.E."/>
            <person name="Schramm A."/>
            <person name="Marshall I.P.G."/>
        </authorList>
    </citation>
    <scope>NUCLEOTIDE SEQUENCE</scope>
    <source>
        <strain evidence="5">Rat1</strain>
    </source>
</reference>
<evidence type="ECO:0000256" key="1">
    <source>
        <dbReference type="ARBA" id="ARBA00022679"/>
    </source>
</evidence>
<dbReference type="SUPFAM" id="SSF53901">
    <property type="entry name" value="Thiolase-like"/>
    <property type="match status" value="1"/>
</dbReference>
<dbReference type="InterPro" id="IPR020615">
    <property type="entry name" value="Thiolase_acyl_enz_int_AS"/>
</dbReference>
<feature type="domain" description="Beta-ketoacyl-[acyl-carrier-protein] synthase III C-terminal" evidence="3">
    <location>
        <begin position="246"/>
        <end position="332"/>
    </location>
</feature>
<dbReference type="PANTHER" id="PTHR34069">
    <property type="entry name" value="3-OXOACYL-[ACYL-CARRIER-PROTEIN] SYNTHASE 3"/>
    <property type="match status" value="1"/>
</dbReference>
<dbReference type="InterPro" id="IPR013751">
    <property type="entry name" value="ACP_syn_III_N"/>
</dbReference>
<dbReference type="InterPro" id="IPR013747">
    <property type="entry name" value="ACP_syn_III_C"/>
</dbReference>
<reference evidence="5" key="1">
    <citation type="journal article" date="2024" name="Syst. Appl. Microbiol.">
        <title>First single-strain enrichments of Electrothrix cable bacteria, description of E. aestuarii sp. nov. and E. rattekaaiensis sp. nov., and proposal of a cable bacteria taxonomy following the rules of the SeqCode.</title>
        <authorList>
            <person name="Plum-Jensen L.E."/>
            <person name="Schramm A."/>
            <person name="Marshall I.P.G."/>
        </authorList>
    </citation>
    <scope>NUCLEOTIDE SEQUENCE</scope>
    <source>
        <strain evidence="5">Rat1</strain>
    </source>
</reference>
<dbReference type="CDD" id="cd00830">
    <property type="entry name" value="KAS_III"/>
    <property type="match status" value="1"/>
</dbReference>
<dbReference type="Gene3D" id="3.40.47.10">
    <property type="match status" value="1"/>
</dbReference>
<keyword evidence="1" id="KW-0808">Transferase</keyword>
<dbReference type="GO" id="GO:0006633">
    <property type="term" value="P:fatty acid biosynthetic process"/>
    <property type="evidence" value="ECO:0007669"/>
    <property type="project" value="InterPro"/>
</dbReference>
<evidence type="ECO:0000259" key="3">
    <source>
        <dbReference type="Pfam" id="PF08541"/>
    </source>
</evidence>
<dbReference type="GO" id="GO:0004315">
    <property type="term" value="F:3-oxoacyl-[acyl-carrier-protein] synthase activity"/>
    <property type="evidence" value="ECO:0007669"/>
    <property type="project" value="InterPro"/>
</dbReference>
<evidence type="ECO:0000256" key="2">
    <source>
        <dbReference type="ARBA" id="ARBA00023315"/>
    </source>
</evidence>
<dbReference type="PANTHER" id="PTHR34069:SF2">
    <property type="entry name" value="BETA-KETOACYL-[ACYL-CARRIER-PROTEIN] SYNTHASE III"/>
    <property type="match status" value="1"/>
</dbReference>
<dbReference type="EMBL" id="CP159373">
    <property type="protein sequence ID" value="XCN73978.1"/>
    <property type="molecule type" value="Genomic_DNA"/>
</dbReference>
<dbReference type="PROSITE" id="PS00098">
    <property type="entry name" value="THIOLASE_1"/>
    <property type="match status" value="1"/>
</dbReference>